<dbReference type="InterPro" id="IPR027417">
    <property type="entry name" value="P-loop_NTPase"/>
</dbReference>
<dbReference type="InterPro" id="IPR003395">
    <property type="entry name" value="RecF/RecN/SMC_N"/>
</dbReference>
<reference evidence="3 4" key="1">
    <citation type="journal article" date="2016" name="Nat. Commun.">
        <title>Thousands of microbial genomes shed light on interconnected biogeochemical processes in an aquifer system.</title>
        <authorList>
            <person name="Anantharaman K."/>
            <person name="Brown C.T."/>
            <person name="Hug L.A."/>
            <person name="Sharon I."/>
            <person name="Castelle C.J."/>
            <person name="Probst A.J."/>
            <person name="Thomas B.C."/>
            <person name="Singh A."/>
            <person name="Wilkins M.J."/>
            <person name="Karaoz U."/>
            <person name="Brodie E.L."/>
            <person name="Williams K.H."/>
            <person name="Hubbard S.S."/>
            <person name="Banfield J.F."/>
        </authorList>
    </citation>
    <scope>NUCLEOTIDE SEQUENCE [LARGE SCALE GENOMIC DNA]</scope>
</reference>
<dbReference type="STRING" id="1802281.A3A44_01780"/>
<evidence type="ECO:0000259" key="2">
    <source>
        <dbReference type="Pfam" id="PF02463"/>
    </source>
</evidence>
<accession>A0A1G2LB25</accession>
<name>A0A1G2LB25_9BACT</name>
<dbReference type="Proteomes" id="UP000178977">
    <property type="component" value="Unassembled WGS sequence"/>
</dbReference>
<dbReference type="AlphaFoldDB" id="A0A1G2LB25"/>
<evidence type="ECO:0000313" key="4">
    <source>
        <dbReference type="Proteomes" id="UP000178977"/>
    </source>
</evidence>
<organism evidence="3 4">
    <name type="scientific">Candidatus Sungbacteria bacterium RIFCSPLOWO2_01_FULL_60_25</name>
    <dbReference type="NCBI Taxonomy" id="1802281"/>
    <lineage>
        <taxon>Bacteria</taxon>
        <taxon>Candidatus Sungiibacteriota</taxon>
    </lineage>
</organism>
<dbReference type="PANTHER" id="PTHR43977">
    <property type="entry name" value="STRUCTURAL MAINTENANCE OF CHROMOSOMES PROTEIN 3"/>
    <property type="match status" value="1"/>
</dbReference>
<sequence length="747" mass="82916">MAFRRSIRSGNIPFEHTCIAMRLTELTIAGFKSFAKTTTFSFTAPVSAVVGPNGSGKSNVAEAIRWVLGEQSLKTLRGKKGEDLIFNGSPTAPRMGKASVRITLDNRDHALPIDFDAVTLERKIFRDGTNEYLLNGSPVRLKDIVELLARMGLGETKHNIIGQGEVDRILLASPRDRREMLEEAIGLRLWQLKKREAERKLAETRTNVERVTALAHELKPHVKFLKTQADKAERRDVVRQELEAHYRAFVKQEDADIAKEAERLHADAAPSKKRLSAVEAELRELTRVAESRERPDGIAAAIKAKEGAIAGLEAKRRELERELGRAEGRLEAARIPVRPEHRRVSVEVVAATLAPHIAAMRTALAASDIAALRQRMTERLSDLEGAIRDLHGKRSESGGEAAEHVVDERRRITEELTRIGEDLASHRAEVAAELTAMQTSEMALRAEFRRIREREEEASALRIALERLAFEDEKIAMRRAELVHVIAESGMSRAELEPGGEAMFPDLAAGELRKKIDRLRARLEEIGGIDRAVLDEYAETRARFEFLEKELADLEAAEDDLRDLVAELENRIERDFRDGLAKIRASFAEYFRIIFGGGKGDISYVPFRAVPAGRGEAGGGGAEEERTVEYGIDIKVDLPRKRIKGLAMLSGGERALVSIALLFAITAVNPPPFLVLDETDAALDEANSQKYGAILAELAKRTQLVVITHNRETMKQAGILYGVTMGEDGVTKILSLKLEEAASYGNR</sequence>
<feature type="domain" description="RecF/RecN/SMC N-terminal" evidence="2">
    <location>
        <begin position="23"/>
        <end position="731"/>
    </location>
</feature>
<feature type="coiled-coil region" evidence="1">
    <location>
        <begin position="302"/>
        <end position="329"/>
    </location>
</feature>
<proteinExistence type="predicted"/>
<evidence type="ECO:0000313" key="3">
    <source>
        <dbReference type="EMBL" id="OHA08754.1"/>
    </source>
</evidence>
<dbReference type="Pfam" id="PF02463">
    <property type="entry name" value="SMC_N"/>
    <property type="match status" value="1"/>
</dbReference>
<dbReference type="EMBL" id="MHQT01000035">
    <property type="protein sequence ID" value="OHA08754.1"/>
    <property type="molecule type" value="Genomic_DNA"/>
</dbReference>
<comment type="caution">
    <text evidence="3">The sequence shown here is derived from an EMBL/GenBank/DDBJ whole genome shotgun (WGS) entry which is preliminary data.</text>
</comment>
<dbReference type="Gene3D" id="3.40.50.300">
    <property type="entry name" value="P-loop containing nucleotide triphosphate hydrolases"/>
    <property type="match status" value="2"/>
</dbReference>
<feature type="coiled-coil region" evidence="1">
    <location>
        <begin position="537"/>
        <end position="574"/>
    </location>
</feature>
<gene>
    <name evidence="3" type="ORF">A3A44_01780</name>
</gene>
<feature type="coiled-coil region" evidence="1">
    <location>
        <begin position="187"/>
        <end position="214"/>
    </location>
</feature>
<protein>
    <recommendedName>
        <fullName evidence="2">RecF/RecN/SMC N-terminal domain-containing protein</fullName>
    </recommendedName>
</protein>
<dbReference type="SUPFAM" id="SSF52540">
    <property type="entry name" value="P-loop containing nucleoside triphosphate hydrolases"/>
    <property type="match status" value="1"/>
</dbReference>
<evidence type="ECO:0000256" key="1">
    <source>
        <dbReference type="SAM" id="Coils"/>
    </source>
</evidence>
<keyword evidence="1" id="KW-0175">Coiled coil</keyword>